<name>A0ABR2VRM6_9FUNG</name>
<gene>
    <name evidence="2" type="primary">CHT2_11</name>
    <name evidence="2" type="ORF">K7432_013315</name>
</gene>
<evidence type="ECO:0000256" key="1">
    <source>
        <dbReference type="SAM" id="SignalP"/>
    </source>
</evidence>
<keyword evidence="3" id="KW-1185">Reference proteome</keyword>
<proteinExistence type="predicted"/>
<dbReference type="EMBL" id="JASJQH010008165">
    <property type="protein sequence ID" value="KAK9694724.1"/>
    <property type="molecule type" value="Genomic_DNA"/>
</dbReference>
<keyword evidence="2" id="KW-0378">Hydrolase</keyword>
<protein>
    <submittedName>
        <fullName evidence="2">Chitinase 2</fullName>
        <ecNumber evidence="2">3.2.1.14</ecNumber>
    </submittedName>
</protein>
<accession>A0ABR2VRM6</accession>
<feature type="signal peptide" evidence="1">
    <location>
        <begin position="1"/>
        <end position="16"/>
    </location>
</feature>
<sequence length="117" mass="12869">MRGLLILLAIFPLIWSSPSSDEDNFIFGPAVASYPKCTDCLVTKRGYSGSIPYQPDTAEPQPQKGPCELGHYRCNGQGFLQCQHNIWIQRACGPGTVCHQVGPTEGYCGWPSEVECF</sequence>
<organism evidence="2 3">
    <name type="scientific">Basidiobolus ranarum</name>
    <dbReference type="NCBI Taxonomy" id="34480"/>
    <lineage>
        <taxon>Eukaryota</taxon>
        <taxon>Fungi</taxon>
        <taxon>Fungi incertae sedis</taxon>
        <taxon>Zoopagomycota</taxon>
        <taxon>Entomophthoromycotina</taxon>
        <taxon>Basidiobolomycetes</taxon>
        <taxon>Basidiobolales</taxon>
        <taxon>Basidiobolaceae</taxon>
        <taxon>Basidiobolus</taxon>
    </lineage>
</organism>
<evidence type="ECO:0000313" key="2">
    <source>
        <dbReference type="EMBL" id="KAK9694724.1"/>
    </source>
</evidence>
<dbReference type="Proteomes" id="UP001479436">
    <property type="component" value="Unassembled WGS sequence"/>
</dbReference>
<dbReference type="EC" id="3.2.1.14" evidence="2"/>
<comment type="caution">
    <text evidence="2">The sequence shown here is derived from an EMBL/GenBank/DDBJ whole genome shotgun (WGS) entry which is preliminary data.</text>
</comment>
<keyword evidence="1" id="KW-0732">Signal</keyword>
<dbReference type="GO" id="GO:0008843">
    <property type="term" value="F:endochitinase activity"/>
    <property type="evidence" value="ECO:0007669"/>
    <property type="project" value="UniProtKB-EC"/>
</dbReference>
<keyword evidence="2" id="KW-0326">Glycosidase</keyword>
<evidence type="ECO:0000313" key="3">
    <source>
        <dbReference type="Proteomes" id="UP001479436"/>
    </source>
</evidence>
<feature type="chain" id="PRO_5046069032" evidence="1">
    <location>
        <begin position="17"/>
        <end position="117"/>
    </location>
</feature>
<reference evidence="2 3" key="1">
    <citation type="submission" date="2023-04" db="EMBL/GenBank/DDBJ databases">
        <title>Genome of Basidiobolus ranarum AG-B5.</title>
        <authorList>
            <person name="Stajich J.E."/>
            <person name="Carter-House D."/>
            <person name="Gryganskyi A."/>
        </authorList>
    </citation>
    <scope>NUCLEOTIDE SEQUENCE [LARGE SCALE GENOMIC DNA]</scope>
    <source>
        <strain evidence="2 3">AG-B5</strain>
    </source>
</reference>